<gene>
    <name evidence="1" type="ORF">AB6T85_09670</name>
</gene>
<dbReference type="InterPro" id="IPR021067">
    <property type="entry name" value="Glycosyltransferase"/>
</dbReference>
<dbReference type="SUPFAM" id="SSF53448">
    <property type="entry name" value="Nucleotide-diphospho-sugar transferases"/>
    <property type="match status" value="1"/>
</dbReference>
<proteinExistence type="predicted"/>
<organism evidence="1 2">
    <name type="scientific">Erwinia aeris</name>
    <dbReference type="NCBI Taxonomy" id="3239803"/>
    <lineage>
        <taxon>Bacteria</taxon>
        <taxon>Pseudomonadati</taxon>
        <taxon>Pseudomonadota</taxon>
        <taxon>Gammaproteobacteria</taxon>
        <taxon>Enterobacterales</taxon>
        <taxon>Erwiniaceae</taxon>
        <taxon>Erwinia</taxon>
    </lineage>
</organism>
<comment type="caution">
    <text evidence="1">The sequence shown here is derived from an EMBL/GenBank/DDBJ whole genome shotgun (WGS) entry which is preliminary data.</text>
</comment>
<protein>
    <submittedName>
        <fullName evidence="1">GlcNAc-transferase family protein</fullName>
    </submittedName>
</protein>
<evidence type="ECO:0000313" key="2">
    <source>
        <dbReference type="Proteomes" id="UP001565243"/>
    </source>
</evidence>
<name>A0ABV4E718_9GAMM</name>
<dbReference type="Gene3D" id="3.90.550.10">
    <property type="entry name" value="Spore Coat Polysaccharide Biosynthesis Protein SpsA, Chain A"/>
    <property type="match status" value="1"/>
</dbReference>
<dbReference type="EMBL" id="JBGFFX010000004">
    <property type="protein sequence ID" value="MEY8770694.1"/>
    <property type="molecule type" value="Genomic_DNA"/>
</dbReference>
<dbReference type="RefSeq" id="WP_301730625.1">
    <property type="nucleotide sequence ID" value="NZ_JBGFFX010000004.1"/>
</dbReference>
<dbReference type="PANTHER" id="PTHR34496">
    <property type="entry name" value="GLCNAC TRANSFERASE-RELATED"/>
    <property type="match status" value="1"/>
</dbReference>
<dbReference type="InterPro" id="IPR029044">
    <property type="entry name" value="Nucleotide-diphossugar_trans"/>
</dbReference>
<dbReference type="PANTHER" id="PTHR34496:SF10">
    <property type="entry name" value="GLCNAC TRANSFERASE"/>
    <property type="match status" value="1"/>
</dbReference>
<keyword evidence="2" id="KW-1185">Reference proteome</keyword>
<accession>A0ABV4E718</accession>
<reference evidence="1 2" key="1">
    <citation type="submission" date="2024-07" db="EMBL/GenBank/DDBJ databases">
        <authorList>
            <person name="Hebao G."/>
        </authorList>
    </citation>
    <scope>NUCLEOTIDE SEQUENCE [LARGE SCALE GENOMIC DNA]</scope>
    <source>
        <strain evidence="1 2">ACCC 02193</strain>
    </source>
</reference>
<evidence type="ECO:0000313" key="1">
    <source>
        <dbReference type="EMBL" id="MEY8770694.1"/>
    </source>
</evidence>
<sequence>MERKPAIFISIASYRDPELIPTLRDLIEKASGCYRLAVAVCWQDEGDRQRFQQAGMTLCAAESTAEYDLLTWRYLETEIRMISLHYFFSKGACWARNQCETLYREEEYVLQIDSHCRFVEGWDREMVAMLEALKVQSEKPVLSSYPPGYVPGKEEEKTQAIFRLVFRGFSSEKIVQLTSVDFQQAAPVRGSYLAGGFIFAEGRFVKEVPNDPQIFFEGEEIAMAARAFTHGYDVWHPHKIVLWHFYGREEASRIWGDHDDEAKKSGSVDRAWHERDSLSKKRVRTLLGMEQAEPADMGRYGLGSRRTLAEFEAALGISFTKFAVLPEVLGTERVAWFPPPYGNWRERLSSHQQKTIGLTQEEFTSPLADITCLHIGVYSNANDLLYKKILSGEEINECLAGHDGGEIAIDLDVTFPIMFTPAAIRFSAYDDSDGWSKVVEKAW</sequence>
<dbReference type="Pfam" id="PF11397">
    <property type="entry name" value="GlcNAc"/>
    <property type="match status" value="1"/>
</dbReference>
<dbReference type="Proteomes" id="UP001565243">
    <property type="component" value="Unassembled WGS sequence"/>
</dbReference>